<dbReference type="RefSeq" id="WP_320002409.1">
    <property type="nucleotide sequence ID" value="NZ_JAUHJS010000001.1"/>
</dbReference>
<evidence type="ECO:0000313" key="2">
    <source>
        <dbReference type="Proteomes" id="UP001168552"/>
    </source>
</evidence>
<gene>
    <name evidence="1" type="ORF">QWY31_00130</name>
</gene>
<sequence>MQQVEKERRKEDFESWITFLPDKINELKKVLPKDISDKLDLSDSSLVVLEGYLLSTFSYDDITKPENKNLVDCLAAYVGSAFKKCWKQSYWDIELDDEKQLYFGVPVLKFKDQPLPPISPYHTITTAMDRKKGDIMQLILSRTQDRLQKA</sequence>
<dbReference type="EMBL" id="JAUHJS010000001">
    <property type="protein sequence ID" value="MDN4163881.1"/>
    <property type="molecule type" value="Genomic_DNA"/>
</dbReference>
<reference evidence="1" key="1">
    <citation type="submission" date="2023-06" db="EMBL/GenBank/DDBJ databases">
        <title>Cytophagales bacterium Strain LB-30, isolated from soil.</title>
        <authorList>
            <person name="Liu B."/>
        </authorList>
    </citation>
    <scope>NUCLEOTIDE SEQUENCE</scope>
    <source>
        <strain evidence="1">LB-30</strain>
    </source>
</reference>
<evidence type="ECO:0000313" key="1">
    <source>
        <dbReference type="EMBL" id="MDN4163881.1"/>
    </source>
</evidence>
<dbReference type="Proteomes" id="UP001168552">
    <property type="component" value="Unassembled WGS sequence"/>
</dbReference>
<comment type="caution">
    <text evidence="1">The sequence shown here is derived from an EMBL/GenBank/DDBJ whole genome shotgun (WGS) entry which is preliminary data.</text>
</comment>
<proteinExistence type="predicted"/>
<accession>A0ABT8F1H6</accession>
<name>A0ABT8F1H6_9BACT</name>
<organism evidence="1 2">
    <name type="scientific">Shiella aurantiaca</name>
    <dbReference type="NCBI Taxonomy" id="3058365"/>
    <lineage>
        <taxon>Bacteria</taxon>
        <taxon>Pseudomonadati</taxon>
        <taxon>Bacteroidota</taxon>
        <taxon>Cytophagia</taxon>
        <taxon>Cytophagales</taxon>
        <taxon>Shiellaceae</taxon>
        <taxon>Shiella</taxon>
    </lineage>
</organism>
<keyword evidence="2" id="KW-1185">Reference proteome</keyword>
<protein>
    <submittedName>
        <fullName evidence="1">Uncharacterized protein</fullName>
    </submittedName>
</protein>